<dbReference type="PANTHER" id="PTHR46889">
    <property type="entry name" value="TRANSPOSASE INSF FOR INSERTION SEQUENCE IS3B-RELATED"/>
    <property type="match status" value="1"/>
</dbReference>
<dbReference type="AlphaFoldDB" id="A0A517MJL1"/>
<dbReference type="GO" id="GO:0015074">
    <property type="term" value="P:DNA integration"/>
    <property type="evidence" value="ECO:0007669"/>
    <property type="project" value="InterPro"/>
</dbReference>
<feature type="domain" description="Integrase catalytic" evidence="1">
    <location>
        <begin position="96"/>
        <end position="271"/>
    </location>
</feature>
<dbReference type="Gene3D" id="3.30.420.10">
    <property type="entry name" value="Ribonuclease H-like superfamily/Ribonuclease H"/>
    <property type="match status" value="1"/>
</dbReference>
<evidence type="ECO:0000313" key="3">
    <source>
        <dbReference type="Proteomes" id="UP000320672"/>
    </source>
</evidence>
<gene>
    <name evidence="2" type="ORF">FF011L_38700</name>
</gene>
<dbReference type="Pfam" id="PF00665">
    <property type="entry name" value="rve"/>
    <property type="match status" value="1"/>
</dbReference>
<dbReference type="InterPro" id="IPR036397">
    <property type="entry name" value="RNaseH_sf"/>
</dbReference>
<evidence type="ECO:0000259" key="1">
    <source>
        <dbReference type="PROSITE" id="PS50994"/>
    </source>
</evidence>
<evidence type="ECO:0000313" key="2">
    <source>
        <dbReference type="EMBL" id="QDS95086.1"/>
    </source>
</evidence>
<protein>
    <submittedName>
        <fullName evidence="2">Integrase core domain protein</fullName>
    </submittedName>
</protein>
<accession>A0A517MJL1</accession>
<dbReference type="KEGG" id="rml:FF011L_38700"/>
<dbReference type="Pfam" id="PF13333">
    <property type="entry name" value="rve_2"/>
    <property type="match status" value="1"/>
</dbReference>
<dbReference type="InterPro" id="IPR001584">
    <property type="entry name" value="Integrase_cat-core"/>
</dbReference>
<dbReference type="InterPro" id="IPR048020">
    <property type="entry name" value="Transpos_IS3"/>
</dbReference>
<reference evidence="2 3" key="1">
    <citation type="submission" date="2019-02" db="EMBL/GenBank/DDBJ databases">
        <title>Deep-cultivation of Planctomycetes and their phenomic and genomic characterization uncovers novel biology.</title>
        <authorList>
            <person name="Wiegand S."/>
            <person name="Jogler M."/>
            <person name="Boedeker C."/>
            <person name="Pinto D."/>
            <person name="Vollmers J."/>
            <person name="Rivas-Marin E."/>
            <person name="Kohn T."/>
            <person name="Peeters S.H."/>
            <person name="Heuer A."/>
            <person name="Rast P."/>
            <person name="Oberbeckmann S."/>
            <person name="Bunk B."/>
            <person name="Jeske O."/>
            <person name="Meyerdierks A."/>
            <person name="Storesund J.E."/>
            <person name="Kallscheuer N."/>
            <person name="Luecker S."/>
            <person name="Lage O.M."/>
            <person name="Pohl T."/>
            <person name="Merkel B.J."/>
            <person name="Hornburger P."/>
            <person name="Mueller R.-W."/>
            <person name="Bruemmer F."/>
            <person name="Labrenz M."/>
            <person name="Spormann A.M."/>
            <person name="Op den Camp H."/>
            <person name="Overmann J."/>
            <person name="Amann R."/>
            <person name="Jetten M.S.M."/>
            <person name="Mascher T."/>
            <person name="Medema M.H."/>
            <person name="Devos D.P."/>
            <person name="Kaster A.-K."/>
            <person name="Ovreas L."/>
            <person name="Rohde M."/>
            <person name="Galperin M.Y."/>
            <person name="Jogler C."/>
        </authorList>
    </citation>
    <scope>NUCLEOTIDE SEQUENCE [LARGE SCALE GENOMIC DNA]</scope>
    <source>
        <strain evidence="2 3">FF011L</strain>
    </source>
</reference>
<dbReference type="InterPro" id="IPR050900">
    <property type="entry name" value="Transposase_IS3/IS150/IS904"/>
</dbReference>
<organism evidence="2 3">
    <name type="scientific">Roseimaritima multifibrata</name>
    <dbReference type="NCBI Taxonomy" id="1930274"/>
    <lineage>
        <taxon>Bacteria</taxon>
        <taxon>Pseudomonadati</taxon>
        <taxon>Planctomycetota</taxon>
        <taxon>Planctomycetia</taxon>
        <taxon>Pirellulales</taxon>
        <taxon>Pirellulaceae</taxon>
        <taxon>Roseimaritima</taxon>
    </lineage>
</organism>
<name>A0A517MJL1_9BACT</name>
<dbReference type="PROSITE" id="PS50994">
    <property type="entry name" value="INTEGRASE"/>
    <property type="match status" value="1"/>
</dbReference>
<dbReference type="InterPro" id="IPR012337">
    <property type="entry name" value="RNaseH-like_sf"/>
</dbReference>
<dbReference type="PANTHER" id="PTHR46889:SF7">
    <property type="entry name" value="TRANSPOSASE FOR INSERTION SEQUENCE ELEMENT IS904"/>
    <property type="match status" value="1"/>
</dbReference>
<dbReference type="Proteomes" id="UP000320672">
    <property type="component" value="Chromosome"/>
</dbReference>
<sequence>MLCRALEVSTAAFYQFVGRPASAAKTKQAEVTSAIVKIHSEKHHDAYGSPRVHKELLRRGVSCCLNTVAKYMGVAGIAANRRTKFRISTTDSNHNYPIAPNLLNQDFATKAINEVWLTDITYIPTKEGFTYLAAIVDLYSRKIIGWKTSRKIDSQLVVAALGDAITFRSPRPGVIVHSDRGAQYASGAFREELSQHGLIQSMSRRGNCYDNAPMESFFKSYKTEEVRNEQYETHEQATRGASEFIEHFYTPVRLHSSLDYQSPIEFERSSQSRSH</sequence>
<proteinExistence type="predicted"/>
<dbReference type="EMBL" id="CP036262">
    <property type="protein sequence ID" value="QDS95086.1"/>
    <property type="molecule type" value="Genomic_DNA"/>
</dbReference>
<dbReference type="GO" id="GO:0003676">
    <property type="term" value="F:nucleic acid binding"/>
    <property type="evidence" value="ECO:0007669"/>
    <property type="project" value="InterPro"/>
</dbReference>
<dbReference type="Pfam" id="PF13276">
    <property type="entry name" value="HTH_21"/>
    <property type="match status" value="1"/>
</dbReference>
<dbReference type="SUPFAM" id="SSF53098">
    <property type="entry name" value="Ribonuclease H-like"/>
    <property type="match status" value="1"/>
</dbReference>
<dbReference type="InterPro" id="IPR025948">
    <property type="entry name" value="HTH-like_dom"/>
</dbReference>
<keyword evidence="3" id="KW-1185">Reference proteome</keyword>
<dbReference type="NCBIfam" id="NF033516">
    <property type="entry name" value="transpos_IS3"/>
    <property type="match status" value="1"/>
</dbReference>